<evidence type="ECO:0000313" key="2">
    <source>
        <dbReference type="EMBL" id="KYO18566.1"/>
    </source>
</evidence>
<keyword evidence="3" id="KW-1185">Reference proteome</keyword>
<protein>
    <submittedName>
        <fullName evidence="2">Uncharacterized protein</fullName>
    </submittedName>
</protein>
<dbReference type="EMBL" id="AKHW03006807">
    <property type="protein sequence ID" value="KYO18566.1"/>
    <property type="molecule type" value="Genomic_DNA"/>
</dbReference>
<proteinExistence type="predicted"/>
<dbReference type="AlphaFoldDB" id="A0A151M276"/>
<name>A0A151M276_ALLMI</name>
<comment type="caution">
    <text evidence="2">The sequence shown here is derived from an EMBL/GenBank/DDBJ whole genome shotgun (WGS) entry which is preliminary data.</text>
</comment>
<reference evidence="2 3" key="1">
    <citation type="journal article" date="2012" name="Genome Biol.">
        <title>Sequencing three crocodilian genomes to illuminate the evolution of archosaurs and amniotes.</title>
        <authorList>
            <person name="St John J.A."/>
            <person name="Braun E.L."/>
            <person name="Isberg S.R."/>
            <person name="Miles L.G."/>
            <person name="Chong A.Y."/>
            <person name="Gongora J."/>
            <person name="Dalzell P."/>
            <person name="Moran C."/>
            <person name="Bed'hom B."/>
            <person name="Abzhanov A."/>
            <person name="Burgess S.C."/>
            <person name="Cooksey A.M."/>
            <person name="Castoe T.A."/>
            <person name="Crawford N.G."/>
            <person name="Densmore L.D."/>
            <person name="Drew J.C."/>
            <person name="Edwards S.V."/>
            <person name="Faircloth B.C."/>
            <person name="Fujita M.K."/>
            <person name="Greenwold M.J."/>
            <person name="Hoffmann F.G."/>
            <person name="Howard J.M."/>
            <person name="Iguchi T."/>
            <person name="Janes D.E."/>
            <person name="Khan S.Y."/>
            <person name="Kohno S."/>
            <person name="de Koning A.J."/>
            <person name="Lance S.L."/>
            <person name="McCarthy F.M."/>
            <person name="McCormack J.E."/>
            <person name="Merchant M.E."/>
            <person name="Peterson D.G."/>
            <person name="Pollock D.D."/>
            <person name="Pourmand N."/>
            <person name="Raney B.J."/>
            <person name="Roessler K.A."/>
            <person name="Sanford J.R."/>
            <person name="Sawyer R.H."/>
            <person name="Schmidt C.J."/>
            <person name="Triplett E.W."/>
            <person name="Tuberville T.D."/>
            <person name="Venegas-Anaya M."/>
            <person name="Howard J.T."/>
            <person name="Jarvis E.D."/>
            <person name="Guillette L.J.Jr."/>
            <person name="Glenn T.C."/>
            <person name="Green R.E."/>
            <person name="Ray D.A."/>
        </authorList>
    </citation>
    <scope>NUCLEOTIDE SEQUENCE [LARGE SCALE GENOMIC DNA]</scope>
    <source>
        <strain evidence="2">KSC_2009_1</strain>
    </source>
</reference>
<sequence length="82" mass="9017">MVGGVVAHRTGQEGQRPEQAKTPVWAFQLAQLIPALNTHSRIEMQDVHLAPMDSIASTVKRNLCQNRMVHMLSRIAIGADST</sequence>
<gene>
    <name evidence="2" type="ORF">Y1Q_0014825</name>
</gene>
<accession>A0A151M276</accession>
<evidence type="ECO:0000313" key="3">
    <source>
        <dbReference type="Proteomes" id="UP000050525"/>
    </source>
</evidence>
<evidence type="ECO:0000256" key="1">
    <source>
        <dbReference type="SAM" id="MobiDB-lite"/>
    </source>
</evidence>
<organism evidence="2 3">
    <name type="scientific">Alligator mississippiensis</name>
    <name type="common">American alligator</name>
    <dbReference type="NCBI Taxonomy" id="8496"/>
    <lineage>
        <taxon>Eukaryota</taxon>
        <taxon>Metazoa</taxon>
        <taxon>Chordata</taxon>
        <taxon>Craniata</taxon>
        <taxon>Vertebrata</taxon>
        <taxon>Euteleostomi</taxon>
        <taxon>Archelosauria</taxon>
        <taxon>Archosauria</taxon>
        <taxon>Crocodylia</taxon>
        <taxon>Alligatoridae</taxon>
        <taxon>Alligatorinae</taxon>
        <taxon>Alligator</taxon>
    </lineage>
</organism>
<dbReference type="Proteomes" id="UP000050525">
    <property type="component" value="Unassembled WGS sequence"/>
</dbReference>
<feature type="region of interest" description="Disordered" evidence="1">
    <location>
        <begin position="1"/>
        <end position="20"/>
    </location>
</feature>